<accession>Q2CHJ6</accession>
<organism evidence="1 2">
    <name type="scientific">Oceanicola granulosus (strain ATCC BAA-861 / DSM 15982 / KCTC 12143 / HTCC2516)</name>
    <dbReference type="NCBI Taxonomy" id="314256"/>
    <lineage>
        <taxon>Bacteria</taxon>
        <taxon>Pseudomonadati</taxon>
        <taxon>Pseudomonadota</taxon>
        <taxon>Alphaproteobacteria</taxon>
        <taxon>Rhodobacterales</taxon>
        <taxon>Roseobacteraceae</taxon>
        <taxon>Oceanicola</taxon>
    </lineage>
</organism>
<proteinExistence type="predicted"/>
<gene>
    <name evidence="1" type="ORF">OG2516_18300</name>
</gene>
<dbReference type="HOGENOM" id="CLU_3425778_0_0_5"/>
<evidence type="ECO:0000313" key="1">
    <source>
        <dbReference type="EMBL" id="EAR52043.1"/>
    </source>
</evidence>
<name>Q2CHJ6_OCEGH</name>
<feature type="non-terminal residue" evidence="1">
    <location>
        <position position="1"/>
    </location>
</feature>
<sequence length="22" mass="2379">VESLGRETLLYLEGGALRTVDS</sequence>
<keyword evidence="2" id="KW-1185">Reference proteome</keyword>
<evidence type="ECO:0000313" key="2">
    <source>
        <dbReference type="Proteomes" id="UP000003635"/>
    </source>
</evidence>
<comment type="caution">
    <text evidence="1">The sequence shown here is derived from an EMBL/GenBank/DDBJ whole genome shotgun (WGS) entry which is preliminary data.</text>
</comment>
<dbReference type="Proteomes" id="UP000003635">
    <property type="component" value="Unassembled WGS sequence"/>
</dbReference>
<reference evidence="1 2" key="1">
    <citation type="journal article" date="2010" name="J. Bacteriol.">
        <title>Genome sequences of Oceanicola granulosus HTCC2516(T) and Oceanicola batsensis HTCC2597(TDelta).</title>
        <authorList>
            <person name="Thrash J.C."/>
            <person name="Cho J.C."/>
            <person name="Vergin K.L."/>
            <person name="Giovannoni S.J."/>
        </authorList>
    </citation>
    <scope>NUCLEOTIDE SEQUENCE [LARGE SCALE GENOMIC DNA]</scope>
    <source>
        <strain evidence="2">ATCC BAA-861 / DSM 15982 / KCTC 12143 / HTCC2516</strain>
    </source>
</reference>
<protein>
    <submittedName>
        <fullName evidence="1">Uncharacterized protein</fullName>
    </submittedName>
</protein>
<dbReference type="AlphaFoldDB" id="Q2CHJ6"/>
<dbReference type="EMBL" id="AAOT01000006">
    <property type="protein sequence ID" value="EAR52043.1"/>
    <property type="molecule type" value="Genomic_DNA"/>
</dbReference>